<name>A0AAV5C6Q9_ELECO</name>
<comment type="caution">
    <text evidence="1">The sequence shown here is derived from an EMBL/GenBank/DDBJ whole genome shotgun (WGS) entry which is preliminary data.</text>
</comment>
<dbReference type="Proteomes" id="UP001054889">
    <property type="component" value="Unassembled WGS sequence"/>
</dbReference>
<dbReference type="AlphaFoldDB" id="A0AAV5C6Q9"/>
<keyword evidence="2" id="KW-1185">Reference proteome</keyword>
<reference evidence="1" key="2">
    <citation type="submission" date="2021-12" db="EMBL/GenBank/DDBJ databases">
        <title>Resequencing data analysis of finger millet.</title>
        <authorList>
            <person name="Hatakeyama M."/>
            <person name="Aluri S."/>
            <person name="Balachadran M.T."/>
            <person name="Sivarajan S.R."/>
            <person name="Poveda L."/>
            <person name="Shimizu-Inatsugi R."/>
            <person name="Schlapbach R."/>
            <person name="Sreeman S.M."/>
            <person name="Shimizu K.K."/>
        </authorList>
    </citation>
    <scope>NUCLEOTIDE SEQUENCE</scope>
</reference>
<sequence length="188" mass="20889">MDNELTSFRYKDDDGEEEAETRMSFSSLRFSSVSTPLISTKPILIVEKPVSYAKEPDPGMAVVKRSSNRYVDFLSSMHPAILADFKDVTIRPSSSSLRTPGTGRPSLIMGLRVTRPSLIIGLRVTRPGGARFKFGDGYARGHRGLYWFREVPYVQFSGQLVLLAPVREYNGGERGEVSKSRVAHGCLV</sequence>
<proteinExistence type="predicted"/>
<gene>
    <name evidence="1" type="primary">ga10441</name>
    <name evidence="1" type="ORF">PR202_ga10441</name>
</gene>
<evidence type="ECO:0000313" key="2">
    <source>
        <dbReference type="Proteomes" id="UP001054889"/>
    </source>
</evidence>
<protein>
    <submittedName>
        <fullName evidence="1">Uncharacterized protein</fullName>
    </submittedName>
</protein>
<reference evidence="1" key="1">
    <citation type="journal article" date="2018" name="DNA Res.">
        <title>Multiple hybrid de novo genome assembly of finger millet, an orphan allotetraploid crop.</title>
        <authorList>
            <person name="Hatakeyama M."/>
            <person name="Aluri S."/>
            <person name="Balachadran M.T."/>
            <person name="Sivarajan S.R."/>
            <person name="Patrignani A."/>
            <person name="Gruter S."/>
            <person name="Poveda L."/>
            <person name="Shimizu-Inatsugi R."/>
            <person name="Baeten J."/>
            <person name="Francoijs K.J."/>
            <person name="Nataraja K.N."/>
            <person name="Reddy Y.A.N."/>
            <person name="Phadnis S."/>
            <person name="Ravikumar R.L."/>
            <person name="Schlapbach R."/>
            <person name="Sreeman S.M."/>
            <person name="Shimizu K.K."/>
        </authorList>
    </citation>
    <scope>NUCLEOTIDE SEQUENCE</scope>
</reference>
<evidence type="ECO:0000313" key="1">
    <source>
        <dbReference type="EMBL" id="GJM93849.1"/>
    </source>
</evidence>
<organism evidence="1 2">
    <name type="scientific">Eleusine coracana subsp. coracana</name>
    <dbReference type="NCBI Taxonomy" id="191504"/>
    <lineage>
        <taxon>Eukaryota</taxon>
        <taxon>Viridiplantae</taxon>
        <taxon>Streptophyta</taxon>
        <taxon>Embryophyta</taxon>
        <taxon>Tracheophyta</taxon>
        <taxon>Spermatophyta</taxon>
        <taxon>Magnoliopsida</taxon>
        <taxon>Liliopsida</taxon>
        <taxon>Poales</taxon>
        <taxon>Poaceae</taxon>
        <taxon>PACMAD clade</taxon>
        <taxon>Chloridoideae</taxon>
        <taxon>Cynodonteae</taxon>
        <taxon>Eleusininae</taxon>
        <taxon>Eleusine</taxon>
    </lineage>
</organism>
<dbReference type="EMBL" id="BQKI01000004">
    <property type="protein sequence ID" value="GJM93849.1"/>
    <property type="molecule type" value="Genomic_DNA"/>
</dbReference>
<accession>A0AAV5C6Q9</accession>